<comment type="catalytic activity">
    <reaction evidence="1">
        <text>ATP + protein L-histidine = ADP + protein N-phospho-L-histidine.</text>
        <dbReference type="EC" id="2.7.13.3"/>
    </reaction>
</comment>
<sequence>MTELIWTIAALVAAVASVAAALYQRRAARRERRRADRLEGQARDLGGQLRAAEQFIGHLAGTAVPAAATAAQHGQEHRVELPVPPQLVNTPLATGLGVLAEQLGGAVAAVGRHARADTEQRLGLARQEAEERIAAARRESVDVARAAVRSFASSTVQRAAKLSTRISAGVRRHVSDEAYVTLVEIDHLAQQMLLTASGYAVLSGDKLSRRWPTTTLTDVVRSAMGRVEGYERVQHPDMDTLSVESRAVEAVVHALAVLLDNALRYSPPNARVHVSLEHGHNAAFLIVDDAGLRMEDERLTWAREVMSGVQRDDITRLGAYPQTGLRVASVLAEDYGFRVDVTAPNIYGGTRAVIVLPPALLTTPAPARPATAAAVRAVPTARREAPEPVAAASTTASGLTIRRRTARPAPARRALPAADAVEPGSPGMAAAWLAGTRSGRENAAPADGPKDPAGGRADHAAGAPPEQPSTPRTPSAPRMNEGH</sequence>
<evidence type="ECO:0000256" key="4">
    <source>
        <dbReference type="ARBA" id="ARBA00022679"/>
    </source>
</evidence>
<evidence type="ECO:0000313" key="10">
    <source>
        <dbReference type="Proteomes" id="UP001522868"/>
    </source>
</evidence>
<feature type="compositionally biased region" description="Low complexity" evidence="7">
    <location>
        <begin position="407"/>
        <end position="418"/>
    </location>
</feature>
<evidence type="ECO:0000256" key="2">
    <source>
        <dbReference type="ARBA" id="ARBA00012438"/>
    </source>
</evidence>
<name>A0ABT0I465_9ACTN</name>
<keyword evidence="6" id="KW-0175">Coiled coil</keyword>
<gene>
    <name evidence="9" type="ORF">M1O15_01470</name>
</gene>
<dbReference type="Pfam" id="PF02518">
    <property type="entry name" value="HATPase_c"/>
    <property type="match status" value="1"/>
</dbReference>
<evidence type="ECO:0000256" key="6">
    <source>
        <dbReference type="SAM" id="Coils"/>
    </source>
</evidence>
<organism evidence="9 10">
    <name type="scientific">Streptomyces lichenis</name>
    <dbReference type="NCBI Taxonomy" id="2306967"/>
    <lineage>
        <taxon>Bacteria</taxon>
        <taxon>Bacillati</taxon>
        <taxon>Actinomycetota</taxon>
        <taxon>Actinomycetes</taxon>
        <taxon>Kitasatosporales</taxon>
        <taxon>Streptomycetaceae</taxon>
        <taxon>Streptomyces</taxon>
    </lineage>
</organism>
<dbReference type="EC" id="2.7.13.3" evidence="2"/>
<dbReference type="EMBL" id="JALPTH010000001">
    <property type="protein sequence ID" value="MCK8676104.1"/>
    <property type="molecule type" value="Genomic_DNA"/>
</dbReference>
<keyword evidence="3" id="KW-0597">Phosphoprotein</keyword>
<dbReference type="PANTHER" id="PTHR45436:SF5">
    <property type="entry name" value="SENSOR HISTIDINE KINASE TRCS"/>
    <property type="match status" value="1"/>
</dbReference>
<evidence type="ECO:0000256" key="7">
    <source>
        <dbReference type="SAM" id="MobiDB-lite"/>
    </source>
</evidence>
<evidence type="ECO:0000259" key="8">
    <source>
        <dbReference type="Pfam" id="PF02518"/>
    </source>
</evidence>
<accession>A0ABT0I465</accession>
<dbReference type="RefSeq" id="WP_248631287.1">
    <property type="nucleotide sequence ID" value="NZ_JALPTH010000001.1"/>
</dbReference>
<evidence type="ECO:0000256" key="1">
    <source>
        <dbReference type="ARBA" id="ARBA00000085"/>
    </source>
</evidence>
<comment type="caution">
    <text evidence="9">The sequence shown here is derived from an EMBL/GenBank/DDBJ whole genome shotgun (WGS) entry which is preliminary data.</text>
</comment>
<evidence type="ECO:0000313" key="9">
    <source>
        <dbReference type="EMBL" id="MCK8676104.1"/>
    </source>
</evidence>
<dbReference type="InterPro" id="IPR003594">
    <property type="entry name" value="HATPase_dom"/>
</dbReference>
<keyword evidence="10" id="KW-1185">Reference proteome</keyword>
<proteinExistence type="predicted"/>
<feature type="domain" description="Histidine kinase/HSP90-like ATPase" evidence="8">
    <location>
        <begin position="250"/>
        <end position="358"/>
    </location>
</feature>
<dbReference type="Proteomes" id="UP001522868">
    <property type="component" value="Unassembled WGS sequence"/>
</dbReference>
<feature type="compositionally biased region" description="Low complexity" evidence="7">
    <location>
        <begin position="443"/>
        <end position="455"/>
    </location>
</feature>
<dbReference type="Gene3D" id="3.30.565.10">
    <property type="entry name" value="Histidine kinase-like ATPase, C-terminal domain"/>
    <property type="match status" value="1"/>
</dbReference>
<evidence type="ECO:0000256" key="3">
    <source>
        <dbReference type="ARBA" id="ARBA00022553"/>
    </source>
</evidence>
<protein>
    <recommendedName>
        <fullName evidence="2">histidine kinase</fullName>
        <ecNumber evidence="2">2.7.13.3</ecNumber>
    </recommendedName>
</protein>
<keyword evidence="4" id="KW-0808">Transferase</keyword>
<dbReference type="SUPFAM" id="SSF55874">
    <property type="entry name" value="ATPase domain of HSP90 chaperone/DNA topoisomerase II/histidine kinase"/>
    <property type="match status" value="1"/>
</dbReference>
<reference evidence="9 10" key="1">
    <citation type="submission" date="2022-04" db="EMBL/GenBank/DDBJ databases">
        <title>Streptomyces sp. nov. LCR6-01 isolated from Lichen of Dirinaria sp.</title>
        <authorList>
            <person name="Kanchanasin P."/>
            <person name="Tanasupawat S."/>
            <person name="Phongsopitanun W."/>
        </authorList>
    </citation>
    <scope>NUCLEOTIDE SEQUENCE [LARGE SCALE GENOMIC DNA]</scope>
    <source>
        <strain evidence="9 10">LCR6-01</strain>
    </source>
</reference>
<evidence type="ECO:0000256" key="5">
    <source>
        <dbReference type="ARBA" id="ARBA00022777"/>
    </source>
</evidence>
<feature type="coiled-coil region" evidence="6">
    <location>
        <begin position="119"/>
        <end position="146"/>
    </location>
</feature>
<keyword evidence="5" id="KW-0418">Kinase</keyword>
<dbReference type="InterPro" id="IPR036890">
    <property type="entry name" value="HATPase_C_sf"/>
</dbReference>
<feature type="region of interest" description="Disordered" evidence="7">
    <location>
        <begin position="378"/>
        <end position="483"/>
    </location>
</feature>
<dbReference type="PANTHER" id="PTHR45436">
    <property type="entry name" value="SENSOR HISTIDINE KINASE YKOH"/>
    <property type="match status" value="1"/>
</dbReference>
<dbReference type="InterPro" id="IPR050428">
    <property type="entry name" value="TCS_sensor_his_kinase"/>
</dbReference>